<proteinExistence type="predicted"/>
<sequence>MDYEVPVSIQQAPVSDYEVPVSSNPSYSDHVPLSTNNNQLLATPVTTNPSYQPVELETEYYDTFDANKICTKSNTSYLPVDLKTTTTTVSPSVHIKRTNKRIRSYFNEELTNWEYILAALATLTVLITVTAIILSSLLMSGVANNSKSSFSPFTTKTSNHSTNNIGKDTSGFNCTCTNTNNNNINTSSLTVKLEREYYDTFDANKICTKSNTSYLPVDLKTTTTSVSPSVHIKRTNKRIRSYFNEELTNWEYILALLATLTVLITVIAIILWSLLMSGVVNNSTLSSSLTTIASNNSTNNRITARDESGPNCTTCTNNNINTSSLTAIREPISFISEEINKLMQDKNMSTSDVLKQLNDYMYQIKIINESLQSLITESNKPRMPTLTGLNLTSSITINHDDCTSSFVACDIVIQPFFDLIQICQLSTIQYANTTHIIASSFGRVTPIGTGQFNSTTMTHQVQAIKISVVESHDQSLYAAMDHEVPVSIQQAPVSDYEVPVSSNPSYSDHVPLSTNNNQLLATPVTTNPSYQSVTTPSVELETEYYDTFDANKICTKRYKHFKFNKSISFIGKEINKLIQDK</sequence>
<dbReference type="AlphaFoldDB" id="A0A1X7VS28"/>
<evidence type="ECO:0000313" key="2">
    <source>
        <dbReference type="EnsemblMetazoa" id="Aqu2.1.42615_001"/>
    </source>
</evidence>
<keyword evidence="1" id="KW-1133">Transmembrane helix</keyword>
<feature type="transmembrane region" description="Helical" evidence="1">
    <location>
        <begin position="115"/>
        <end position="139"/>
    </location>
</feature>
<organism evidence="2">
    <name type="scientific">Amphimedon queenslandica</name>
    <name type="common">Sponge</name>
    <dbReference type="NCBI Taxonomy" id="400682"/>
    <lineage>
        <taxon>Eukaryota</taxon>
        <taxon>Metazoa</taxon>
        <taxon>Porifera</taxon>
        <taxon>Demospongiae</taxon>
        <taxon>Heteroscleromorpha</taxon>
        <taxon>Haplosclerida</taxon>
        <taxon>Niphatidae</taxon>
        <taxon>Amphimedon</taxon>
    </lineage>
</organism>
<feature type="transmembrane region" description="Helical" evidence="1">
    <location>
        <begin position="252"/>
        <end position="275"/>
    </location>
</feature>
<reference evidence="2" key="1">
    <citation type="submission" date="2017-05" db="UniProtKB">
        <authorList>
            <consortium name="EnsemblMetazoa"/>
        </authorList>
    </citation>
    <scope>IDENTIFICATION</scope>
</reference>
<keyword evidence="1" id="KW-0472">Membrane</keyword>
<protein>
    <submittedName>
        <fullName evidence="2">Uncharacterized protein</fullName>
    </submittedName>
</protein>
<dbReference type="InParanoid" id="A0A1X7VS28"/>
<evidence type="ECO:0000256" key="1">
    <source>
        <dbReference type="SAM" id="Phobius"/>
    </source>
</evidence>
<keyword evidence="1" id="KW-0812">Transmembrane</keyword>
<dbReference type="EnsemblMetazoa" id="Aqu2.1.42615_001">
    <property type="protein sequence ID" value="Aqu2.1.42615_001"/>
    <property type="gene ID" value="Aqu2.1.42615"/>
</dbReference>
<accession>A0A1X7VS28</accession>
<name>A0A1X7VS28_AMPQE</name>